<dbReference type="RefSeq" id="WP_090894666.1">
    <property type="nucleotide sequence ID" value="NZ_CZPZ01000003.1"/>
</dbReference>
<keyword evidence="1" id="KW-0812">Transmembrane</keyword>
<dbReference type="EMBL" id="CZPZ01000003">
    <property type="protein sequence ID" value="CUS32849.1"/>
    <property type="molecule type" value="Genomic_DNA"/>
</dbReference>
<dbReference type="AlphaFoldDB" id="A0A0S4L568"/>
<organism evidence="2 3">
    <name type="scientific">Candidatus Nitrospira nitrificans</name>
    <dbReference type="NCBI Taxonomy" id="1742973"/>
    <lineage>
        <taxon>Bacteria</taxon>
        <taxon>Pseudomonadati</taxon>
        <taxon>Nitrospirota</taxon>
        <taxon>Nitrospiria</taxon>
        <taxon>Nitrospirales</taxon>
        <taxon>Nitrospiraceae</taxon>
        <taxon>Nitrospira</taxon>
    </lineage>
</organism>
<feature type="transmembrane region" description="Helical" evidence="1">
    <location>
        <begin position="42"/>
        <end position="60"/>
    </location>
</feature>
<evidence type="ECO:0000313" key="2">
    <source>
        <dbReference type="EMBL" id="CUS32849.1"/>
    </source>
</evidence>
<accession>A0A0S4L568</accession>
<keyword evidence="1" id="KW-0472">Membrane</keyword>
<name>A0A0S4L568_9BACT</name>
<dbReference type="OrthoDB" id="9916393at2"/>
<evidence type="ECO:0000256" key="1">
    <source>
        <dbReference type="SAM" id="Phobius"/>
    </source>
</evidence>
<proteinExistence type="predicted"/>
<dbReference type="Proteomes" id="UP000198736">
    <property type="component" value="Unassembled WGS sequence"/>
</dbReference>
<evidence type="ECO:0000313" key="3">
    <source>
        <dbReference type="Proteomes" id="UP000198736"/>
    </source>
</evidence>
<gene>
    <name evidence="2" type="ORF">COMA2_110123</name>
</gene>
<sequence>MAETHSESTLIGRALQECQTKASAFDQVSCIADGFAKIALDWALLLAAVGTLSMVLIELIKSLFMARRLYHNLAVWAWFRRCPEHRFALFCWLKQHPTHEDARRECLELSAGEFRDARGWYDQPSDQLFSQMQASTNVALRSWPRYPNFVNFLVGRSSWGRVNETSLKHGEGKQAPEEISSAHLKRNSDGGKVLEDLGSGDSPEYFLAQRRIDTLRIYTEWRWARLNQLAAIGISALLLIAFQSPKTEGLCDSIMLGILAGLVAPFAKDVATRLSSLSPRR</sequence>
<dbReference type="STRING" id="1742973.COMA2_110123"/>
<keyword evidence="1" id="KW-1133">Transmembrane helix</keyword>
<protein>
    <submittedName>
        <fullName evidence="2">Uncharacterized protein</fullName>
    </submittedName>
</protein>
<keyword evidence="3" id="KW-1185">Reference proteome</keyword>
<reference evidence="3" key="1">
    <citation type="submission" date="2015-10" db="EMBL/GenBank/DDBJ databases">
        <authorList>
            <person name="Luecker S."/>
            <person name="Luecker S."/>
        </authorList>
    </citation>
    <scope>NUCLEOTIDE SEQUENCE [LARGE SCALE GENOMIC DNA]</scope>
</reference>